<accession>A0A4Q9FJQ7</accession>
<organism evidence="1 2">
    <name type="scientific">Hyunsoonleella pacifica</name>
    <dbReference type="NCBI Taxonomy" id="1080224"/>
    <lineage>
        <taxon>Bacteria</taxon>
        <taxon>Pseudomonadati</taxon>
        <taxon>Bacteroidota</taxon>
        <taxon>Flavobacteriia</taxon>
        <taxon>Flavobacteriales</taxon>
        <taxon>Flavobacteriaceae</taxon>
    </lineage>
</organism>
<dbReference type="OrthoDB" id="1164702at2"/>
<evidence type="ECO:0008006" key="3">
    <source>
        <dbReference type="Google" id="ProtNLM"/>
    </source>
</evidence>
<name>A0A4Q9FJQ7_9FLAO</name>
<dbReference type="InterPro" id="IPR036909">
    <property type="entry name" value="Cyt_c-like_dom_sf"/>
</dbReference>
<dbReference type="EMBL" id="SIRS01000007">
    <property type="protein sequence ID" value="TBN13162.1"/>
    <property type="molecule type" value="Genomic_DNA"/>
</dbReference>
<gene>
    <name evidence="1" type="ORF">EYD46_16845</name>
</gene>
<comment type="caution">
    <text evidence="1">The sequence shown here is derived from an EMBL/GenBank/DDBJ whole genome shotgun (WGS) entry which is preliminary data.</text>
</comment>
<dbReference type="GO" id="GO:0020037">
    <property type="term" value="F:heme binding"/>
    <property type="evidence" value="ECO:0007669"/>
    <property type="project" value="InterPro"/>
</dbReference>
<evidence type="ECO:0000313" key="2">
    <source>
        <dbReference type="Proteomes" id="UP000292372"/>
    </source>
</evidence>
<dbReference type="Proteomes" id="UP000292372">
    <property type="component" value="Unassembled WGS sequence"/>
</dbReference>
<keyword evidence="2" id="KW-1185">Reference proteome</keyword>
<dbReference type="SUPFAM" id="SSF46626">
    <property type="entry name" value="Cytochrome c"/>
    <property type="match status" value="1"/>
</dbReference>
<dbReference type="GO" id="GO:0009055">
    <property type="term" value="F:electron transfer activity"/>
    <property type="evidence" value="ECO:0007669"/>
    <property type="project" value="InterPro"/>
</dbReference>
<sequence>MITLFKWVLVFTLFITAKPQDYKQDLAYTNYLVKTKLDSTSNKAFSILENKCNICHTKRNRKRIFTAKNMNVFKDDIYKQVFIKRRMPKGNKIKLNSKEYQQLLTWISNTQNETYGNKI</sequence>
<dbReference type="RefSeq" id="WP_130938335.1">
    <property type="nucleotide sequence ID" value="NZ_BMEE01000007.1"/>
</dbReference>
<proteinExistence type="predicted"/>
<reference evidence="1 2" key="1">
    <citation type="journal article" date="2015" name="Int. J. Syst. Evol. Microbiol.">
        <title>Hyunsoonleella pacifica sp. nov., isolated from seawater of South Pacific Gyre.</title>
        <authorList>
            <person name="Gao X."/>
            <person name="Zhang Z."/>
            <person name="Dai X."/>
            <person name="Zhang X.H."/>
        </authorList>
    </citation>
    <scope>NUCLEOTIDE SEQUENCE [LARGE SCALE GENOMIC DNA]</scope>
    <source>
        <strain evidence="1 2">SW033</strain>
    </source>
</reference>
<dbReference type="AlphaFoldDB" id="A0A4Q9FJQ7"/>
<protein>
    <recommendedName>
        <fullName evidence="3">Cytochrome c domain-containing protein</fullName>
    </recommendedName>
</protein>
<evidence type="ECO:0000313" key="1">
    <source>
        <dbReference type="EMBL" id="TBN13162.1"/>
    </source>
</evidence>